<dbReference type="InterPro" id="IPR011527">
    <property type="entry name" value="ABC1_TM_dom"/>
</dbReference>
<sequence>MVLSSYGVMSGALTVGDLVMVNGLLFQLSVPLNFLGSVYRESRQSLIDMKSMFQLLEEKPGIKDELHAQPLQFKGGCIEFENVHFGCMPQKGRFLMGPLSLYQQEKVWQLLELVAAVKLILFTN</sequence>
<keyword evidence="7" id="KW-1185">Reference proteome</keyword>
<evidence type="ECO:0000256" key="3">
    <source>
        <dbReference type="ARBA" id="ARBA00022989"/>
    </source>
</evidence>
<keyword evidence="3" id="KW-1133">Transmembrane helix</keyword>
<organism evidence="6 7">
    <name type="scientific">Aegilops tauschii subsp. strangulata</name>
    <name type="common">Goatgrass</name>
    <dbReference type="NCBI Taxonomy" id="200361"/>
    <lineage>
        <taxon>Eukaryota</taxon>
        <taxon>Viridiplantae</taxon>
        <taxon>Streptophyta</taxon>
        <taxon>Embryophyta</taxon>
        <taxon>Tracheophyta</taxon>
        <taxon>Spermatophyta</taxon>
        <taxon>Magnoliopsida</taxon>
        <taxon>Liliopsida</taxon>
        <taxon>Poales</taxon>
        <taxon>Poaceae</taxon>
        <taxon>BOP clade</taxon>
        <taxon>Pooideae</taxon>
        <taxon>Triticodae</taxon>
        <taxon>Triticeae</taxon>
        <taxon>Triticinae</taxon>
        <taxon>Aegilops</taxon>
    </lineage>
</organism>
<dbReference type="Gramene" id="AET2Gv20051700.13">
    <property type="protein sequence ID" value="AET2Gv20051700.13"/>
    <property type="gene ID" value="AET2Gv20051700"/>
</dbReference>
<evidence type="ECO:0000256" key="4">
    <source>
        <dbReference type="ARBA" id="ARBA00023136"/>
    </source>
</evidence>
<dbReference type="PANTHER" id="PTHR24221:SF526">
    <property type="entry name" value="GENOME ASSEMBLY, CHROMOSOME: II"/>
    <property type="match status" value="1"/>
</dbReference>
<dbReference type="AlphaFoldDB" id="A0A453AAI6"/>
<keyword evidence="2" id="KW-0812">Transmembrane</keyword>
<reference evidence="7" key="2">
    <citation type="journal article" date="2017" name="Nat. Plants">
        <title>The Aegilops tauschii genome reveals multiple impacts of transposons.</title>
        <authorList>
            <person name="Zhao G."/>
            <person name="Zou C."/>
            <person name="Li K."/>
            <person name="Wang K."/>
            <person name="Li T."/>
            <person name="Gao L."/>
            <person name="Zhang X."/>
            <person name="Wang H."/>
            <person name="Yang Z."/>
            <person name="Liu X."/>
            <person name="Jiang W."/>
            <person name="Mao L."/>
            <person name="Kong X."/>
            <person name="Jiao Y."/>
            <person name="Jia J."/>
        </authorList>
    </citation>
    <scope>NUCLEOTIDE SEQUENCE [LARGE SCALE GENOMIC DNA]</scope>
    <source>
        <strain evidence="7">cv. AL8/78</strain>
    </source>
</reference>
<dbReference type="Gene3D" id="1.20.1560.10">
    <property type="entry name" value="ABC transporter type 1, transmembrane domain"/>
    <property type="match status" value="1"/>
</dbReference>
<proteinExistence type="predicted"/>
<evidence type="ECO:0000256" key="1">
    <source>
        <dbReference type="ARBA" id="ARBA00004141"/>
    </source>
</evidence>
<dbReference type="SUPFAM" id="SSF90123">
    <property type="entry name" value="ABC transporter transmembrane region"/>
    <property type="match status" value="1"/>
</dbReference>
<name>A0A453AAI6_AEGTS</name>
<accession>A0A453AAI6</accession>
<dbReference type="GO" id="GO:0006879">
    <property type="term" value="P:intracellular iron ion homeostasis"/>
    <property type="evidence" value="ECO:0007669"/>
    <property type="project" value="TreeGrafter"/>
</dbReference>
<dbReference type="GO" id="GO:0005743">
    <property type="term" value="C:mitochondrial inner membrane"/>
    <property type="evidence" value="ECO:0007669"/>
    <property type="project" value="TreeGrafter"/>
</dbReference>
<reference evidence="6" key="3">
    <citation type="journal article" date="2017" name="Nature">
        <title>Genome sequence of the progenitor of the wheat D genome Aegilops tauschii.</title>
        <authorList>
            <person name="Luo M.C."/>
            <person name="Gu Y.Q."/>
            <person name="Puiu D."/>
            <person name="Wang H."/>
            <person name="Twardziok S.O."/>
            <person name="Deal K.R."/>
            <person name="Huo N."/>
            <person name="Zhu T."/>
            <person name="Wang L."/>
            <person name="Wang Y."/>
            <person name="McGuire P.E."/>
            <person name="Liu S."/>
            <person name="Long H."/>
            <person name="Ramasamy R.K."/>
            <person name="Rodriguez J.C."/>
            <person name="Van S.L."/>
            <person name="Yuan L."/>
            <person name="Wang Z."/>
            <person name="Xia Z."/>
            <person name="Xiao L."/>
            <person name="Anderson O.D."/>
            <person name="Ouyang S."/>
            <person name="Liang Y."/>
            <person name="Zimin A.V."/>
            <person name="Pertea G."/>
            <person name="Qi P."/>
            <person name="Bennetzen J.L."/>
            <person name="Dai X."/>
            <person name="Dawson M.W."/>
            <person name="Muller H.G."/>
            <person name="Kugler K."/>
            <person name="Rivarola-Duarte L."/>
            <person name="Spannagl M."/>
            <person name="Mayer K.F.X."/>
            <person name="Lu F.H."/>
            <person name="Bevan M.W."/>
            <person name="Leroy P."/>
            <person name="Li P."/>
            <person name="You F.M."/>
            <person name="Sun Q."/>
            <person name="Liu Z."/>
            <person name="Lyons E."/>
            <person name="Wicker T."/>
            <person name="Salzberg S.L."/>
            <person name="Devos K.M."/>
            <person name="Dvorak J."/>
        </authorList>
    </citation>
    <scope>NUCLEOTIDE SEQUENCE [LARGE SCALE GENOMIC DNA]</scope>
    <source>
        <strain evidence="6">cv. AL8/78</strain>
    </source>
</reference>
<keyword evidence="4" id="KW-0472">Membrane</keyword>
<reference evidence="7" key="1">
    <citation type="journal article" date="2014" name="Science">
        <title>Ancient hybridizations among the ancestral genomes of bread wheat.</title>
        <authorList>
            <consortium name="International Wheat Genome Sequencing Consortium,"/>
            <person name="Marcussen T."/>
            <person name="Sandve S.R."/>
            <person name="Heier L."/>
            <person name="Spannagl M."/>
            <person name="Pfeifer M."/>
            <person name="Jakobsen K.S."/>
            <person name="Wulff B.B."/>
            <person name="Steuernagel B."/>
            <person name="Mayer K.F."/>
            <person name="Olsen O.A."/>
        </authorList>
    </citation>
    <scope>NUCLEOTIDE SEQUENCE [LARGE SCALE GENOMIC DNA]</scope>
    <source>
        <strain evidence="7">cv. AL8/78</strain>
    </source>
</reference>
<dbReference type="InterPro" id="IPR036640">
    <property type="entry name" value="ABC1_TM_sf"/>
</dbReference>
<dbReference type="GO" id="GO:0005524">
    <property type="term" value="F:ATP binding"/>
    <property type="evidence" value="ECO:0007669"/>
    <property type="project" value="InterPro"/>
</dbReference>
<dbReference type="EnsemblPlants" id="AET2Gv20051700.13">
    <property type="protein sequence ID" value="AET2Gv20051700.13"/>
    <property type="gene ID" value="AET2Gv20051700"/>
</dbReference>
<dbReference type="GO" id="GO:0140359">
    <property type="term" value="F:ABC-type transporter activity"/>
    <property type="evidence" value="ECO:0007669"/>
    <property type="project" value="InterPro"/>
</dbReference>
<dbReference type="InterPro" id="IPR039421">
    <property type="entry name" value="Type_1_exporter"/>
</dbReference>
<dbReference type="PANTHER" id="PTHR24221">
    <property type="entry name" value="ATP-BINDING CASSETTE SUB-FAMILY B"/>
    <property type="match status" value="1"/>
</dbReference>
<evidence type="ECO:0000313" key="6">
    <source>
        <dbReference type="EnsemblPlants" id="AET2Gv20051700.13"/>
    </source>
</evidence>
<dbReference type="Proteomes" id="UP000015105">
    <property type="component" value="Chromosome 2D"/>
</dbReference>
<reference evidence="6" key="4">
    <citation type="submission" date="2019-03" db="UniProtKB">
        <authorList>
            <consortium name="EnsemblPlants"/>
        </authorList>
    </citation>
    <scope>IDENTIFICATION</scope>
</reference>
<dbReference type="PROSITE" id="PS50929">
    <property type="entry name" value="ABC_TM1F"/>
    <property type="match status" value="1"/>
</dbReference>
<reference evidence="6" key="5">
    <citation type="journal article" date="2021" name="G3 (Bethesda)">
        <title>Aegilops tauschii genome assembly Aet v5.0 features greater sequence contiguity and improved annotation.</title>
        <authorList>
            <person name="Wang L."/>
            <person name="Zhu T."/>
            <person name="Rodriguez J.C."/>
            <person name="Deal K.R."/>
            <person name="Dubcovsky J."/>
            <person name="McGuire P.E."/>
            <person name="Lux T."/>
            <person name="Spannagl M."/>
            <person name="Mayer K.F.X."/>
            <person name="Baldrich P."/>
            <person name="Meyers B.C."/>
            <person name="Huo N."/>
            <person name="Gu Y.Q."/>
            <person name="Zhou H."/>
            <person name="Devos K.M."/>
            <person name="Bennetzen J.L."/>
            <person name="Unver T."/>
            <person name="Budak H."/>
            <person name="Gulick P.J."/>
            <person name="Galiba G."/>
            <person name="Kalapos B."/>
            <person name="Nelson D.R."/>
            <person name="Li P."/>
            <person name="You F.M."/>
            <person name="Luo M.C."/>
            <person name="Dvorak J."/>
        </authorList>
    </citation>
    <scope>NUCLEOTIDE SEQUENCE [LARGE SCALE GENOMIC DNA]</scope>
    <source>
        <strain evidence="6">cv. AL8/78</strain>
    </source>
</reference>
<evidence type="ECO:0000313" key="7">
    <source>
        <dbReference type="Proteomes" id="UP000015105"/>
    </source>
</evidence>
<evidence type="ECO:0000259" key="5">
    <source>
        <dbReference type="PROSITE" id="PS50929"/>
    </source>
</evidence>
<feature type="domain" description="ABC transmembrane type-1" evidence="5">
    <location>
        <begin position="1"/>
        <end position="44"/>
    </location>
</feature>
<evidence type="ECO:0000256" key="2">
    <source>
        <dbReference type="ARBA" id="ARBA00022692"/>
    </source>
</evidence>
<protein>
    <recommendedName>
        <fullName evidence="5">ABC transmembrane type-1 domain-containing protein</fullName>
    </recommendedName>
</protein>
<comment type="subcellular location">
    <subcellularLocation>
        <location evidence="1">Membrane</location>
        <topology evidence="1">Multi-pass membrane protein</topology>
    </subcellularLocation>
</comment>